<dbReference type="RefSeq" id="WP_285969300.1">
    <property type="nucleotide sequence ID" value="NZ_CP127294.1"/>
</dbReference>
<dbReference type="Gene3D" id="3.30.460.40">
    <property type="match status" value="1"/>
</dbReference>
<dbReference type="InterPro" id="IPR019646">
    <property type="entry name" value="Aminoglyc_AdlTrfase"/>
</dbReference>
<reference evidence="1 2" key="1">
    <citation type="submission" date="2023-06" db="EMBL/GenBank/DDBJ databases">
        <authorList>
            <person name="Oyuntsetseg B."/>
            <person name="Kim S.B."/>
        </authorList>
    </citation>
    <scope>NUCLEOTIDE SEQUENCE [LARGE SCALE GENOMIC DNA]</scope>
    <source>
        <strain evidence="1 2">2-15</strain>
    </source>
</reference>
<dbReference type="Proteomes" id="UP001236014">
    <property type="component" value="Chromosome"/>
</dbReference>
<dbReference type="AlphaFoldDB" id="A0A9Y2IHB6"/>
<name>A0A9Y2IHB6_9PSEU</name>
<dbReference type="EMBL" id="CP127294">
    <property type="protein sequence ID" value="WIX78588.1"/>
    <property type="molecule type" value="Genomic_DNA"/>
</dbReference>
<evidence type="ECO:0008006" key="3">
    <source>
        <dbReference type="Google" id="ProtNLM"/>
    </source>
</evidence>
<evidence type="ECO:0000313" key="2">
    <source>
        <dbReference type="Proteomes" id="UP001236014"/>
    </source>
</evidence>
<gene>
    <name evidence="1" type="ORF">QRX50_45815</name>
</gene>
<dbReference type="KEGG" id="acab:QRX50_45815"/>
<proteinExistence type="predicted"/>
<keyword evidence="2" id="KW-1185">Reference proteome</keyword>
<protein>
    <recommendedName>
        <fullName evidence="3">Amino acid transporter</fullName>
    </recommendedName>
</protein>
<sequence length="160" mass="17211">MLTAEIALAVLSRLRAAGCHAWIAGGWGVDALLGRETRAHSDLDLLHRVEEEPTVLAALNDFPESENFRPVRFVLTRPDGASLDLHPLQFEDDGSATQAADSAGGLFRYPADCFVTGTIGGVTVPCVSVAQQLRFHEGYEPRPHDLADVAALRAEFGSTD</sequence>
<dbReference type="Pfam" id="PF10706">
    <property type="entry name" value="Aminoglyc_resit"/>
    <property type="match status" value="1"/>
</dbReference>
<evidence type="ECO:0000313" key="1">
    <source>
        <dbReference type="EMBL" id="WIX78588.1"/>
    </source>
</evidence>
<accession>A0A9Y2IHB6</accession>
<organism evidence="1 2">
    <name type="scientific">Amycolatopsis carbonis</name>
    <dbReference type="NCBI Taxonomy" id="715471"/>
    <lineage>
        <taxon>Bacteria</taxon>
        <taxon>Bacillati</taxon>
        <taxon>Actinomycetota</taxon>
        <taxon>Actinomycetes</taxon>
        <taxon>Pseudonocardiales</taxon>
        <taxon>Pseudonocardiaceae</taxon>
        <taxon>Amycolatopsis</taxon>
    </lineage>
</organism>